<dbReference type="Proteomes" id="UP000176751">
    <property type="component" value="Unassembled WGS sequence"/>
</dbReference>
<reference evidence="2 3" key="1">
    <citation type="journal article" date="2016" name="Nat. Commun.">
        <title>Thousands of microbial genomes shed light on interconnected biogeochemical processes in an aquifer system.</title>
        <authorList>
            <person name="Anantharaman K."/>
            <person name="Brown C.T."/>
            <person name="Hug L.A."/>
            <person name="Sharon I."/>
            <person name="Castelle C.J."/>
            <person name="Probst A.J."/>
            <person name="Thomas B.C."/>
            <person name="Singh A."/>
            <person name="Wilkins M.J."/>
            <person name="Karaoz U."/>
            <person name="Brodie E.L."/>
            <person name="Williams K.H."/>
            <person name="Hubbard S.S."/>
            <person name="Banfield J.F."/>
        </authorList>
    </citation>
    <scope>NUCLEOTIDE SEQUENCE [LARGE SCALE GENOMIC DNA]</scope>
</reference>
<gene>
    <name evidence="2" type="ORF">A2196_00910</name>
</gene>
<feature type="transmembrane region" description="Helical" evidence="1">
    <location>
        <begin position="165"/>
        <end position="184"/>
    </location>
</feature>
<dbReference type="EMBL" id="MFCA01000029">
    <property type="protein sequence ID" value="OGE01254.1"/>
    <property type="molecule type" value="Genomic_DNA"/>
</dbReference>
<keyword evidence="1" id="KW-0812">Transmembrane</keyword>
<evidence type="ECO:0000256" key="1">
    <source>
        <dbReference type="SAM" id="Phobius"/>
    </source>
</evidence>
<feature type="transmembrane region" description="Helical" evidence="1">
    <location>
        <begin position="7"/>
        <end position="24"/>
    </location>
</feature>
<organism evidence="2 3">
    <name type="scientific">Candidatus Curtissbacteria bacterium RIFOXYA1_FULL_41_14</name>
    <dbReference type="NCBI Taxonomy" id="1797737"/>
    <lineage>
        <taxon>Bacteria</taxon>
        <taxon>Candidatus Curtissiibacteriota</taxon>
    </lineage>
</organism>
<keyword evidence="1" id="KW-1133">Transmembrane helix</keyword>
<comment type="caution">
    <text evidence="2">The sequence shown here is derived from an EMBL/GenBank/DDBJ whole genome shotgun (WGS) entry which is preliminary data.</text>
</comment>
<feature type="transmembrane region" description="Helical" evidence="1">
    <location>
        <begin position="117"/>
        <end position="133"/>
    </location>
</feature>
<accession>A0A1F5HAQ5</accession>
<evidence type="ECO:0008006" key="4">
    <source>
        <dbReference type="Google" id="ProtNLM"/>
    </source>
</evidence>
<dbReference type="STRING" id="1797737.A2196_00910"/>
<name>A0A1F5HAQ5_9BACT</name>
<evidence type="ECO:0000313" key="2">
    <source>
        <dbReference type="EMBL" id="OGE01254.1"/>
    </source>
</evidence>
<feature type="transmembrane region" description="Helical" evidence="1">
    <location>
        <begin position="87"/>
        <end position="105"/>
    </location>
</feature>
<protein>
    <recommendedName>
        <fullName evidence="4">Glycosyltransferase RgtA/B/C/D-like domain-containing protein</fullName>
    </recommendedName>
</protein>
<proteinExistence type="predicted"/>
<evidence type="ECO:0000313" key="3">
    <source>
        <dbReference type="Proteomes" id="UP000176751"/>
    </source>
</evidence>
<keyword evidence="1" id="KW-0472">Membrane</keyword>
<sequence length="194" mass="22603">MKPSNKFRIFFIIILVVLFGFRIWQTTGCKQFSSFYFNPLSIKVSVESNVNTDFGMDRNISRFFHNKATVGIFEFSKNFASAFQPKLLMVILGPVGLILATAAFLKVFEKRRYLPKFHFAVILTTSLIAISTLNSKISFFLLAIFWYSFSLWGIDFFLKTKLAKIVFVLLAFLSLCYFIFDWQMKLICDEIFFN</sequence>
<feature type="transmembrane region" description="Helical" evidence="1">
    <location>
        <begin position="139"/>
        <end position="158"/>
    </location>
</feature>
<dbReference type="AlphaFoldDB" id="A0A1F5HAQ5"/>